<dbReference type="GO" id="GO:0019216">
    <property type="term" value="P:regulation of lipid metabolic process"/>
    <property type="evidence" value="ECO:0007669"/>
    <property type="project" value="TreeGrafter"/>
</dbReference>
<organism evidence="4 5">
    <name type="scientific">Drosophila kikkawai</name>
    <name type="common">Fruit fly</name>
    <dbReference type="NCBI Taxonomy" id="30033"/>
    <lineage>
        <taxon>Eukaryota</taxon>
        <taxon>Metazoa</taxon>
        <taxon>Ecdysozoa</taxon>
        <taxon>Arthropoda</taxon>
        <taxon>Hexapoda</taxon>
        <taxon>Insecta</taxon>
        <taxon>Pterygota</taxon>
        <taxon>Neoptera</taxon>
        <taxon>Endopterygota</taxon>
        <taxon>Diptera</taxon>
        <taxon>Brachycera</taxon>
        <taxon>Muscomorpha</taxon>
        <taxon>Ephydroidea</taxon>
        <taxon>Drosophilidae</taxon>
        <taxon>Drosophila</taxon>
        <taxon>Sophophora</taxon>
    </lineage>
</organism>
<evidence type="ECO:0000313" key="5">
    <source>
        <dbReference type="RefSeq" id="XP_017036345.1"/>
    </source>
</evidence>
<dbReference type="PANTHER" id="PTHR12499">
    <property type="entry name" value="OPTIC ATROPHY 3 PROTEIN OPA3"/>
    <property type="match status" value="1"/>
</dbReference>
<dbReference type="AlphaFoldDB" id="A0A6P4J609"/>
<protein>
    <submittedName>
        <fullName evidence="5">OPA3-like protein CG13603</fullName>
    </submittedName>
</protein>
<gene>
    <name evidence="5" type="primary">LOC108084582</name>
</gene>
<proteinExistence type="inferred from homology"/>
<evidence type="ECO:0000256" key="1">
    <source>
        <dbReference type="ARBA" id="ARBA00007584"/>
    </source>
</evidence>
<dbReference type="InterPro" id="IPR010754">
    <property type="entry name" value="OPA3-like"/>
</dbReference>
<feature type="coiled-coil region" evidence="3">
    <location>
        <begin position="120"/>
        <end position="147"/>
    </location>
</feature>
<dbReference type="GeneID" id="108084582"/>
<dbReference type="RefSeq" id="XP_017036345.1">
    <property type="nucleotide sequence ID" value="XM_017180856.3"/>
</dbReference>
<comment type="similarity">
    <text evidence="1">Belongs to the OPA3 family.</text>
</comment>
<evidence type="ECO:0000256" key="2">
    <source>
        <dbReference type="ARBA" id="ARBA00023054"/>
    </source>
</evidence>
<keyword evidence="4" id="KW-1185">Reference proteome</keyword>
<dbReference type="OrthoDB" id="2129069at2759"/>
<evidence type="ECO:0000256" key="3">
    <source>
        <dbReference type="SAM" id="Coils"/>
    </source>
</evidence>
<name>A0A6P4J609_DROKI</name>
<sequence>MVVGTFPIVKLGLLGVRHIAKPISNLIKRRATRNPAFKALVVAPPAQLYNNISVRSRMWMLGMRQPRFVPPLNHAMSIEMGGDLLGEMCIFLIGCLALVAEFSRQNRKEKSKQEENRLVREQLDTKIKNLSEKVASQSQEIRRLKMLVGSQDRSYDWRCS</sequence>
<dbReference type="Pfam" id="PF07047">
    <property type="entry name" value="OPA3"/>
    <property type="match status" value="1"/>
</dbReference>
<dbReference type="PANTHER" id="PTHR12499:SF0">
    <property type="entry name" value="OPTIC ATROPHY 3 PROTEIN"/>
    <property type="match status" value="1"/>
</dbReference>
<evidence type="ECO:0000313" key="4">
    <source>
        <dbReference type="Proteomes" id="UP001652661"/>
    </source>
</evidence>
<reference evidence="5" key="1">
    <citation type="submission" date="2025-08" db="UniProtKB">
        <authorList>
            <consortium name="RefSeq"/>
        </authorList>
    </citation>
    <scope>IDENTIFICATION</scope>
    <source>
        <strain evidence="5">14028-0561.14</strain>
        <tissue evidence="5">Whole fly</tissue>
    </source>
</reference>
<dbReference type="GO" id="GO:0005739">
    <property type="term" value="C:mitochondrion"/>
    <property type="evidence" value="ECO:0007669"/>
    <property type="project" value="TreeGrafter"/>
</dbReference>
<keyword evidence="2 3" id="KW-0175">Coiled coil</keyword>
<dbReference type="Proteomes" id="UP001652661">
    <property type="component" value="Chromosome 3R"/>
</dbReference>
<accession>A0A6P4J609</accession>